<evidence type="ECO:0000256" key="9">
    <source>
        <dbReference type="SAM" id="MobiDB-lite"/>
    </source>
</evidence>
<evidence type="ECO:0000256" key="3">
    <source>
        <dbReference type="ARBA" id="ARBA00022801"/>
    </source>
</evidence>
<evidence type="ECO:0000256" key="4">
    <source>
        <dbReference type="ARBA" id="ARBA00023277"/>
    </source>
</evidence>
<evidence type="ECO:0000256" key="7">
    <source>
        <dbReference type="PIRSR" id="PIRSR606710-2"/>
    </source>
</evidence>
<reference evidence="10" key="1">
    <citation type="journal article" date="2020" name="mSystems">
        <title>Genome- and Community-Level Interaction Insights into Carbon Utilization and Element Cycling Functions of Hydrothermarchaeota in Hydrothermal Sediment.</title>
        <authorList>
            <person name="Zhou Z."/>
            <person name="Liu Y."/>
            <person name="Xu W."/>
            <person name="Pan J."/>
            <person name="Luo Z.H."/>
            <person name="Li M."/>
        </authorList>
    </citation>
    <scope>NUCLEOTIDE SEQUENCE [LARGE SCALE GENOMIC DNA]</scope>
    <source>
        <strain evidence="10">HyVt-577</strain>
    </source>
</reference>
<evidence type="ECO:0000313" key="10">
    <source>
        <dbReference type="EMBL" id="HGY56731.1"/>
    </source>
</evidence>
<feature type="active site" description="Proton donor" evidence="6">
    <location>
        <position position="210"/>
    </location>
</feature>
<proteinExistence type="inferred from homology"/>
<dbReference type="SUPFAM" id="SSF75005">
    <property type="entry name" value="Arabinanase/levansucrase/invertase"/>
    <property type="match status" value="1"/>
</dbReference>
<dbReference type="Proteomes" id="UP000885779">
    <property type="component" value="Unassembled WGS sequence"/>
</dbReference>
<keyword evidence="2" id="KW-0624">Polysaccharide degradation</keyword>
<dbReference type="PANTHER" id="PTHR43772">
    <property type="entry name" value="ENDO-1,4-BETA-XYLANASE"/>
    <property type="match status" value="1"/>
</dbReference>
<organism evidence="10">
    <name type="scientific">Caldithrix abyssi</name>
    <dbReference type="NCBI Taxonomy" id="187145"/>
    <lineage>
        <taxon>Bacteria</taxon>
        <taxon>Pseudomonadati</taxon>
        <taxon>Calditrichota</taxon>
        <taxon>Calditrichia</taxon>
        <taxon>Calditrichales</taxon>
        <taxon>Calditrichaceae</taxon>
        <taxon>Caldithrix</taxon>
    </lineage>
</organism>
<dbReference type="AlphaFoldDB" id="A0A7V4WWQ6"/>
<keyword evidence="2" id="KW-0858">Xylan degradation</keyword>
<evidence type="ECO:0000256" key="5">
    <source>
        <dbReference type="ARBA" id="ARBA00023295"/>
    </source>
</evidence>
<dbReference type="InterPro" id="IPR006710">
    <property type="entry name" value="Glyco_hydro_43"/>
</dbReference>
<feature type="compositionally biased region" description="Polar residues" evidence="9">
    <location>
        <begin position="319"/>
        <end position="335"/>
    </location>
</feature>
<evidence type="ECO:0000256" key="8">
    <source>
        <dbReference type="RuleBase" id="RU361187"/>
    </source>
</evidence>
<dbReference type="EMBL" id="DRQG01000127">
    <property type="protein sequence ID" value="HGY56731.1"/>
    <property type="molecule type" value="Genomic_DNA"/>
</dbReference>
<dbReference type="PANTHER" id="PTHR43772:SF2">
    <property type="entry name" value="PUTATIVE (AFU_ORTHOLOGUE AFUA_2G04480)-RELATED"/>
    <property type="match status" value="1"/>
</dbReference>
<keyword evidence="4" id="KW-0119">Carbohydrate metabolism</keyword>
<dbReference type="GO" id="GO:0004553">
    <property type="term" value="F:hydrolase activity, hydrolyzing O-glycosyl compounds"/>
    <property type="evidence" value="ECO:0007669"/>
    <property type="project" value="InterPro"/>
</dbReference>
<dbReference type="InterPro" id="IPR052176">
    <property type="entry name" value="Glycosyl_Hydrlase_43_Enz"/>
</dbReference>
<feature type="region of interest" description="Disordered" evidence="9">
    <location>
        <begin position="311"/>
        <end position="335"/>
    </location>
</feature>
<evidence type="ECO:0008006" key="11">
    <source>
        <dbReference type="Google" id="ProtNLM"/>
    </source>
</evidence>
<dbReference type="Pfam" id="PF04616">
    <property type="entry name" value="Glyco_hydro_43"/>
    <property type="match status" value="1"/>
</dbReference>
<keyword evidence="3 8" id="KW-0378">Hydrolase</keyword>
<sequence>MKKYTKLLYLVLIIYSCVTGQSVQYYNNMDGLIQNLADPYVLQHNGKFYMYGTSDTESDMGIPVYVSDDLVHWQRPAGAKNGYAVFREDVWGDRWFWSGDVILHKGKFYMYLTAEEHLVVAVSDSPLGPFKQEVRRPMHPDIKEIDGSVFVDDDGKAYIYFVRFDDGNVVFGAQLSDDMMSMKEETITECLRAEQPWEFSKNEPQAKINEGAFMLKHKGIYYLTYTANHFLNVDYSVGYAVSDNPLGPWKKYEGNPILRGNDKIMGTGNGVFLKLPDENNMWYVYHYHFGNGRPRRIAMDRARFIADSKGGPDILQLDGPTTTDQKGPVIESNNY</sequence>
<feature type="active site" description="Proton acceptor" evidence="6">
    <location>
        <position position="38"/>
    </location>
</feature>
<evidence type="ECO:0000256" key="6">
    <source>
        <dbReference type="PIRSR" id="PIRSR606710-1"/>
    </source>
</evidence>
<gene>
    <name evidence="10" type="ORF">ENK44_13580</name>
</gene>
<protein>
    <recommendedName>
        <fullName evidence="11">Beta-xylosidase</fullName>
    </recommendedName>
</protein>
<dbReference type="CDD" id="cd08991">
    <property type="entry name" value="GH43_HoAraf43-like"/>
    <property type="match status" value="1"/>
</dbReference>
<dbReference type="PROSITE" id="PS51257">
    <property type="entry name" value="PROKAR_LIPOPROTEIN"/>
    <property type="match status" value="1"/>
</dbReference>
<accession>A0A7V4WWQ6</accession>
<feature type="site" description="Important for catalytic activity, responsible for pKa modulation of the active site Glu and correct orientation of both the proton donor and substrate" evidence="7">
    <location>
        <position position="146"/>
    </location>
</feature>
<comment type="caution">
    <text evidence="10">The sequence shown here is derived from an EMBL/GenBank/DDBJ whole genome shotgun (WGS) entry which is preliminary data.</text>
</comment>
<dbReference type="GO" id="GO:0045493">
    <property type="term" value="P:xylan catabolic process"/>
    <property type="evidence" value="ECO:0007669"/>
    <property type="project" value="UniProtKB-KW"/>
</dbReference>
<evidence type="ECO:0000256" key="2">
    <source>
        <dbReference type="ARBA" id="ARBA00022651"/>
    </source>
</evidence>
<evidence type="ECO:0000256" key="1">
    <source>
        <dbReference type="ARBA" id="ARBA00009865"/>
    </source>
</evidence>
<keyword evidence="5 8" id="KW-0326">Glycosidase</keyword>
<name>A0A7V4WWQ6_CALAY</name>
<comment type="similarity">
    <text evidence="1 8">Belongs to the glycosyl hydrolase 43 family.</text>
</comment>
<dbReference type="Gene3D" id="2.115.10.20">
    <property type="entry name" value="Glycosyl hydrolase domain, family 43"/>
    <property type="match status" value="1"/>
</dbReference>
<dbReference type="InterPro" id="IPR023296">
    <property type="entry name" value="Glyco_hydro_beta-prop_sf"/>
</dbReference>